<evidence type="ECO:0000256" key="4">
    <source>
        <dbReference type="ARBA" id="ARBA00022840"/>
    </source>
</evidence>
<gene>
    <name evidence="7" type="ORF">SAMN05920897_10658</name>
</gene>
<evidence type="ECO:0000256" key="1">
    <source>
        <dbReference type="ARBA" id="ARBA00005417"/>
    </source>
</evidence>
<dbReference type="PROSITE" id="PS00211">
    <property type="entry name" value="ABC_TRANSPORTER_1"/>
    <property type="match status" value="1"/>
</dbReference>
<organism evidence="7 8">
    <name type="scientific">Alkalispirochaeta americana</name>
    <dbReference type="NCBI Taxonomy" id="159291"/>
    <lineage>
        <taxon>Bacteria</taxon>
        <taxon>Pseudomonadati</taxon>
        <taxon>Spirochaetota</taxon>
        <taxon>Spirochaetia</taxon>
        <taxon>Spirochaetales</taxon>
        <taxon>Spirochaetaceae</taxon>
        <taxon>Alkalispirochaeta</taxon>
    </lineage>
</organism>
<dbReference type="InterPro" id="IPR017871">
    <property type="entry name" value="ABC_transporter-like_CS"/>
</dbReference>
<dbReference type="GO" id="GO:0016887">
    <property type="term" value="F:ATP hydrolysis activity"/>
    <property type="evidence" value="ECO:0007669"/>
    <property type="project" value="InterPro"/>
</dbReference>
<dbReference type="GO" id="GO:0055085">
    <property type="term" value="P:transmembrane transport"/>
    <property type="evidence" value="ECO:0007669"/>
    <property type="project" value="UniProtKB-ARBA"/>
</dbReference>
<dbReference type="Proteomes" id="UP000186400">
    <property type="component" value="Unassembled WGS sequence"/>
</dbReference>
<evidence type="ECO:0000313" key="7">
    <source>
        <dbReference type="EMBL" id="SIQ26687.1"/>
    </source>
</evidence>
<dbReference type="InterPro" id="IPR003593">
    <property type="entry name" value="AAA+_ATPase"/>
</dbReference>
<dbReference type="Pfam" id="PF00005">
    <property type="entry name" value="ABC_tran"/>
    <property type="match status" value="1"/>
</dbReference>
<evidence type="ECO:0000256" key="2">
    <source>
        <dbReference type="ARBA" id="ARBA00022448"/>
    </source>
</evidence>
<dbReference type="EMBL" id="FTMS01000006">
    <property type="protein sequence ID" value="SIQ26687.1"/>
    <property type="molecule type" value="Genomic_DNA"/>
</dbReference>
<dbReference type="PANTHER" id="PTHR43776">
    <property type="entry name" value="TRANSPORT ATP-BINDING PROTEIN"/>
    <property type="match status" value="1"/>
</dbReference>
<keyword evidence="4 7" id="KW-0067">ATP-binding</keyword>
<dbReference type="SMART" id="SM00382">
    <property type="entry name" value="AAA"/>
    <property type="match status" value="1"/>
</dbReference>
<dbReference type="InterPro" id="IPR027417">
    <property type="entry name" value="P-loop_NTPase"/>
</dbReference>
<dbReference type="STRING" id="159291.SAMN05920897_10658"/>
<comment type="similarity">
    <text evidence="1">Belongs to the ABC transporter superfamily.</text>
</comment>
<dbReference type="SUPFAM" id="SSF52540">
    <property type="entry name" value="P-loop containing nucleoside triphosphate hydrolases"/>
    <property type="match status" value="1"/>
</dbReference>
<dbReference type="PANTHER" id="PTHR43776:SF7">
    <property type="entry name" value="D,D-DIPEPTIDE TRANSPORT ATP-BINDING PROTEIN DDPF-RELATED"/>
    <property type="match status" value="1"/>
</dbReference>
<name>A0A1N6RCX1_9SPIO</name>
<keyword evidence="3" id="KW-0547">Nucleotide-binding</keyword>
<keyword evidence="2" id="KW-0813">Transport</keyword>
<reference evidence="7 8" key="1">
    <citation type="submission" date="2017-01" db="EMBL/GenBank/DDBJ databases">
        <authorList>
            <person name="Mah S.A."/>
            <person name="Swanson W.J."/>
            <person name="Moy G.W."/>
            <person name="Vacquier V.D."/>
        </authorList>
    </citation>
    <scope>NUCLEOTIDE SEQUENCE [LARGE SCALE GENOMIC DNA]</scope>
    <source>
        <strain evidence="7 8">ASpG1</strain>
    </source>
</reference>
<evidence type="ECO:0000313" key="8">
    <source>
        <dbReference type="Proteomes" id="UP000186400"/>
    </source>
</evidence>
<dbReference type="RefSeq" id="WP_076488346.1">
    <property type="nucleotide sequence ID" value="NZ_FTMS01000006.1"/>
</dbReference>
<proteinExistence type="inferred from homology"/>
<evidence type="ECO:0000256" key="3">
    <source>
        <dbReference type="ARBA" id="ARBA00022741"/>
    </source>
</evidence>
<dbReference type="Gene3D" id="3.40.50.300">
    <property type="entry name" value="P-loop containing nucleotide triphosphate hydrolases"/>
    <property type="match status" value="1"/>
</dbReference>
<dbReference type="InterPro" id="IPR003439">
    <property type="entry name" value="ABC_transporter-like_ATP-bd"/>
</dbReference>
<dbReference type="InterPro" id="IPR050319">
    <property type="entry name" value="ABC_transp_ATP-bind"/>
</dbReference>
<dbReference type="CDD" id="cd03257">
    <property type="entry name" value="ABC_NikE_OppD_transporters"/>
    <property type="match status" value="1"/>
</dbReference>
<accession>A0A1N6RCX1</accession>
<feature type="domain" description="ABC transporter" evidence="6">
    <location>
        <begin position="2"/>
        <end position="258"/>
    </location>
</feature>
<dbReference type="AlphaFoldDB" id="A0A1N6RCX1"/>
<protein>
    <submittedName>
        <fullName evidence="7">Peptide/nickel transport system ATP-binding protein</fullName>
    </submittedName>
</protein>
<evidence type="ECO:0000256" key="5">
    <source>
        <dbReference type="SAM" id="MobiDB-lite"/>
    </source>
</evidence>
<keyword evidence="8" id="KW-1185">Reference proteome</keyword>
<sequence length="316" mass="35350">MITLERVEKRYPLEAGFFARQDRFVHAVHGLSLAVEPGEIYGLVGESGCGKTTTARMIVRMERLSAGEITFRSRDGSEFVLSRLDRRSLKEMRSRIRYIFQDPARSLNPRMTIREVLLSGYRYAPSWPGRARAEVEARRILEEVGLRAGDLDRRPADFSGGQRQRISIARALITEPEVIICDEVVSALDASIQGQILNLLLQVREERNLTMLFIGHDLAVVGYMCDRIGVMYRGVLVEEAPAGALLAGRFHPYTRYLFEAQPALGRPRRERPLTPPPVPATGDLTAPPVEDPRELIMTEVAPGHRVSAAFQGSLEG</sequence>
<feature type="region of interest" description="Disordered" evidence="5">
    <location>
        <begin position="266"/>
        <end position="289"/>
    </location>
</feature>
<dbReference type="OrthoDB" id="337094at2"/>
<dbReference type="GO" id="GO:0005524">
    <property type="term" value="F:ATP binding"/>
    <property type="evidence" value="ECO:0007669"/>
    <property type="project" value="UniProtKB-KW"/>
</dbReference>
<evidence type="ECO:0000259" key="6">
    <source>
        <dbReference type="PROSITE" id="PS50893"/>
    </source>
</evidence>
<dbReference type="PROSITE" id="PS50893">
    <property type="entry name" value="ABC_TRANSPORTER_2"/>
    <property type="match status" value="1"/>
</dbReference>